<keyword evidence="1" id="KW-1133">Transmembrane helix</keyword>
<dbReference type="AlphaFoldDB" id="A0A1F5YUF7"/>
<dbReference type="PANTHER" id="PTHR30619">
    <property type="entry name" value="DNA INTERNALIZATION/COMPETENCE PROTEIN COMEC/REC2"/>
    <property type="match status" value="1"/>
</dbReference>
<dbReference type="InterPro" id="IPR035681">
    <property type="entry name" value="ComA-like_MBL"/>
</dbReference>
<gene>
    <name evidence="2" type="ORF">A2W14_05100</name>
</gene>
<organism evidence="2 3">
    <name type="scientific">Candidatus Gottesmanbacteria bacterium RBG_16_37_8</name>
    <dbReference type="NCBI Taxonomy" id="1798371"/>
    <lineage>
        <taxon>Bacteria</taxon>
        <taxon>Candidatus Gottesmaniibacteriota</taxon>
    </lineage>
</organism>
<dbReference type="Gene3D" id="3.60.15.10">
    <property type="entry name" value="Ribonuclease Z/Hydroxyacylglutathione hydrolase-like"/>
    <property type="match status" value="1"/>
</dbReference>
<comment type="caution">
    <text evidence="2">The sequence shown here is derived from an EMBL/GenBank/DDBJ whole genome shotgun (WGS) entry which is preliminary data.</text>
</comment>
<dbReference type="STRING" id="1798371.A2W14_05100"/>
<protein>
    <recommendedName>
        <fullName evidence="4">Metallo-beta-lactamase domain-containing protein</fullName>
    </recommendedName>
</protein>
<name>A0A1F5YUF7_9BACT</name>
<evidence type="ECO:0008006" key="4">
    <source>
        <dbReference type="Google" id="ProtNLM"/>
    </source>
</evidence>
<dbReference type="CDD" id="cd07731">
    <property type="entry name" value="ComA-like_MBL-fold"/>
    <property type="match status" value="1"/>
</dbReference>
<evidence type="ECO:0000313" key="2">
    <source>
        <dbReference type="EMBL" id="OGG03736.1"/>
    </source>
</evidence>
<dbReference type="EMBL" id="MFJA01000013">
    <property type="protein sequence ID" value="OGG03736.1"/>
    <property type="molecule type" value="Genomic_DNA"/>
</dbReference>
<keyword evidence="1" id="KW-0472">Membrane</keyword>
<evidence type="ECO:0000313" key="3">
    <source>
        <dbReference type="Proteomes" id="UP000176665"/>
    </source>
</evidence>
<proteinExistence type="predicted"/>
<sequence length="299" mass="33544">MFSTKYFLSGGVFGLILLMVYFFSLPDGKLHIVFCDVGQGDAAYIRTGNGQDMLIDGGPNDKVLTCLGNNMPFYDRTIDVVLLTHPQKDHLQGLISVLERYSVKYFVIGVEGNNTEGYRKLADLIKNKGIIYKNLYQGDNFLLGDVRMNVLWPEKKWVADRIQSSEFRIQNVGVAVLGMSTDTNINDFSYYLHLSYGEFDALFSGDGDSRIQPEVMLTANLPDVELLKFPHHGSKTGILPEFLDKIKPETAVISSGKNPWGHPTKEALQLLVERGINILRTDKEGDIEFQTDGTHWGLN</sequence>
<reference evidence="2 3" key="1">
    <citation type="journal article" date="2016" name="Nat. Commun.">
        <title>Thousands of microbial genomes shed light on interconnected biogeochemical processes in an aquifer system.</title>
        <authorList>
            <person name="Anantharaman K."/>
            <person name="Brown C.T."/>
            <person name="Hug L.A."/>
            <person name="Sharon I."/>
            <person name="Castelle C.J."/>
            <person name="Probst A.J."/>
            <person name="Thomas B.C."/>
            <person name="Singh A."/>
            <person name="Wilkins M.J."/>
            <person name="Karaoz U."/>
            <person name="Brodie E.L."/>
            <person name="Williams K.H."/>
            <person name="Hubbard S.S."/>
            <person name="Banfield J.F."/>
        </authorList>
    </citation>
    <scope>NUCLEOTIDE SEQUENCE [LARGE SCALE GENOMIC DNA]</scope>
</reference>
<dbReference type="Proteomes" id="UP000176665">
    <property type="component" value="Unassembled WGS sequence"/>
</dbReference>
<dbReference type="SUPFAM" id="SSF56281">
    <property type="entry name" value="Metallo-hydrolase/oxidoreductase"/>
    <property type="match status" value="1"/>
</dbReference>
<accession>A0A1F5YUF7</accession>
<evidence type="ECO:0000256" key="1">
    <source>
        <dbReference type="SAM" id="Phobius"/>
    </source>
</evidence>
<keyword evidence="1" id="KW-0812">Transmembrane</keyword>
<dbReference type="PANTHER" id="PTHR30619:SF1">
    <property type="entry name" value="RECOMBINATION PROTEIN 2"/>
    <property type="match status" value="1"/>
</dbReference>
<feature type="transmembrane region" description="Helical" evidence="1">
    <location>
        <begin position="6"/>
        <end position="24"/>
    </location>
</feature>
<dbReference type="InterPro" id="IPR052159">
    <property type="entry name" value="Competence_DNA_uptake"/>
</dbReference>
<dbReference type="InterPro" id="IPR036866">
    <property type="entry name" value="RibonucZ/Hydroxyglut_hydro"/>
</dbReference>